<dbReference type="PANTHER" id="PTHR22663:SF21">
    <property type="entry name" value="E3 SUMO-PROTEIN LIGASE RNF212-RELATED"/>
    <property type="match status" value="1"/>
</dbReference>
<reference evidence="10" key="2">
    <citation type="submission" date="2025-08" db="UniProtKB">
        <authorList>
            <consortium name="Ensembl"/>
        </authorList>
    </citation>
    <scope>IDENTIFICATION</scope>
</reference>
<feature type="region of interest" description="Disordered" evidence="7">
    <location>
        <begin position="262"/>
        <end position="282"/>
    </location>
</feature>
<keyword evidence="2 5" id="KW-0863">Zinc-finger</keyword>
<feature type="chain" id="PRO_5025549682" evidence="8">
    <location>
        <begin position="21"/>
        <end position="282"/>
    </location>
</feature>
<dbReference type="RefSeq" id="XP_029703250.1">
    <property type="nucleotide sequence ID" value="XM_029847390.1"/>
</dbReference>
<evidence type="ECO:0000256" key="5">
    <source>
        <dbReference type="PROSITE-ProRule" id="PRU00175"/>
    </source>
</evidence>
<evidence type="ECO:0000256" key="6">
    <source>
        <dbReference type="SAM" id="Coils"/>
    </source>
</evidence>
<dbReference type="Ensembl" id="ENSTRUT00000088217.1">
    <property type="protein sequence ID" value="ENSTRUP00000068925.1"/>
    <property type="gene ID" value="ENSTRUG00000030160.1"/>
</dbReference>
<dbReference type="PANTHER" id="PTHR22663">
    <property type="entry name" value="RING FINGER PROTEIN NARYA-RELATED"/>
    <property type="match status" value="1"/>
</dbReference>
<dbReference type="PROSITE" id="PS00518">
    <property type="entry name" value="ZF_RING_1"/>
    <property type="match status" value="1"/>
</dbReference>
<evidence type="ECO:0000313" key="10">
    <source>
        <dbReference type="Ensembl" id="ENSTRUP00000068925.1"/>
    </source>
</evidence>
<keyword evidence="1" id="KW-0479">Metal-binding</keyword>
<dbReference type="GeneID" id="105417406"/>
<sequence>MGRRLDITGLLMSSWISCNACFLPPSDDRKLAVTTCGHVICDGCYSKGKQGICLICNSRCQVSSLSDQSSSEVKALFSDVSVVAAKHCKEISKVLMFQASHQKRLCSYYQQKSEKQKDAFVQMKQEMQQMSKKLNEQSASLTKLENALHHHRANSSSMAQVAHSSHIPRGHNSGLQIPKSSPLPISRHSSMSNVTESMEVSKRSLFMKPSPLPRVPLFGASQTGQMGSVRLRLSSRDSLANHTAGISTFPGSAEASYSQTSRWESPVFKPPPSFRTPLPSLF</sequence>
<dbReference type="InterPro" id="IPR017907">
    <property type="entry name" value="Znf_RING_CS"/>
</dbReference>
<evidence type="ECO:0000259" key="9">
    <source>
        <dbReference type="PROSITE" id="PS50089"/>
    </source>
</evidence>
<dbReference type="CTD" id="285498"/>
<dbReference type="Pfam" id="PF14634">
    <property type="entry name" value="zf-RING_5"/>
    <property type="match status" value="1"/>
</dbReference>
<proteinExistence type="predicted"/>
<keyword evidence="11" id="KW-1185">Reference proteome</keyword>
<dbReference type="OMA" id="VCCNSCF"/>
<evidence type="ECO:0000256" key="4">
    <source>
        <dbReference type="ARBA" id="ARBA00023254"/>
    </source>
</evidence>
<accession>A0A674N6L6</accession>
<dbReference type="AlphaFoldDB" id="A0A674N6L6"/>
<evidence type="ECO:0000256" key="2">
    <source>
        <dbReference type="ARBA" id="ARBA00022771"/>
    </source>
</evidence>
<protein>
    <submittedName>
        <fullName evidence="10">Ring finger protein 212</fullName>
    </submittedName>
</protein>
<dbReference type="InterPro" id="IPR001841">
    <property type="entry name" value="Znf_RING"/>
</dbReference>
<dbReference type="InterPro" id="IPR042123">
    <property type="entry name" value="Zip3/RNF212-like"/>
</dbReference>
<name>A0A674N6L6_TAKRU</name>
<dbReference type="GeneTree" id="ENSGT00740000115581"/>
<feature type="region of interest" description="Disordered" evidence="7">
    <location>
        <begin position="165"/>
        <end position="192"/>
    </location>
</feature>
<reference evidence="10 11" key="1">
    <citation type="journal article" date="2011" name="Genome Biol. Evol.">
        <title>Integration of the genetic map and genome assembly of fugu facilitates insights into distinct features of genome evolution in teleosts and mammals.</title>
        <authorList>
            <person name="Kai W."/>
            <person name="Kikuchi K."/>
            <person name="Tohari S."/>
            <person name="Chew A.K."/>
            <person name="Tay A."/>
            <person name="Fujiwara A."/>
            <person name="Hosoya S."/>
            <person name="Suetake H."/>
            <person name="Naruse K."/>
            <person name="Brenner S."/>
            <person name="Suzuki Y."/>
            <person name="Venkatesh B."/>
        </authorList>
    </citation>
    <scope>NUCLEOTIDE SEQUENCE [LARGE SCALE GENOMIC DNA]</scope>
</reference>
<evidence type="ECO:0000256" key="1">
    <source>
        <dbReference type="ARBA" id="ARBA00022723"/>
    </source>
</evidence>
<dbReference type="OrthoDB" id="2535391at2759"/>
<keyword evidence="8" id="KW-0732">Signal</keyword>
<feature type="coiled-coil region" evidence="6">
    <location>
        <begin position="113"/>
        <end position="154"/>
    </location>
</feature>
<dbReference type="PROSITE" id="PS50089">
    <property type="entry name" value="ZF_RING_2"/>
    <property type="match status" value="1"/>
</dbReference>
<keyword evidence="6" id="KW-0175">Coiled coil</keyword>
<evidence type="ECO:0000256" key="7">
    <source>
        <dbReference type="SAM" id="MobiDB-lite"/>
    </source>
</evidence>
<evidence type="ECO:0000256" key="8">
    <source>
        <dbReference type="SAM" id="SignalP"/>
    </source>
</evidence>
<organism evidence="10 11">
    <name type="scientific">Takifugu rubripes</name>
    <name type="common">Japanese pufferfish</name>
    <name type="synonym">Fugu rubripes</name>
    <dbReference type="NCBI Taxonomy" id="31033"/>
    <lineage>
        <taxon>Eukaryota</taxon>
        <taxon>Metazoa</taxon>
        <taxon>Chordata</taxon>
        <taxon>Craniata</taxon>
        <taxon>Vertebrata</taxon>
        <taxon>Euteleostomi</taxon>
        <taxon>Actinopterygii</taxon>
        <taxon>Neopterygii</taxon>
        <taxon>Teleostei</taxon>
        <taxon>Neoteleostei</taxon>
        <taxon>Acanthomorphata</taxon>
        <taxon>Eupercaria</taxon>
        <taxon>Tetraodontiformes</taxon>
        <taxon>Tetradontoidea</taxon>
        <taxon>Tetraodontidae</taxon>
        <taxon>Takifugu</taxon>
    </lineage>
</organism>
<dbReference type="PROSITE" id="PS51257">
    <property type="entry name" value="PROKAR_LIPOPROTEIN"/>
    <property type="match status" value="1"/>
</dbReference>
<dbReference type="GO" id="GO:0008270">
    <property type="term" value="F:zinc ion binding"/>
    <property type="evidence" value="ECO:0007669"/>
    <property type="project" value="UniProtKB-KW"/>
</dbReference>
<evidence type="ECO:0000313" key="11">
    <source>
        <dbReference type="Proteomes" id="UP000005226"/>
    </source>
</evidence>
<evidence type="ECO:0000256" key="3">
    <source>
        <dbReference type="ARBA" id="ARBA00022833"/>
    </source>
</evidence>
<feature type="signal peptide" evidence="8">
    <location>
        <begin position="1"/>
        <end position="20"/>
    </location>
</feature>
<keyword evidence="3" id="KW-0862">Zinc</keyword>
<dbReference type="GO" id="GO:0007131">
    <property type="term" value="P:reciprocal meiotic recombination"/>
    <property type="evidence" value="ECO:0007669"/>
    <property type="project" value="InterPro"/>
</dbReference>
<dbReference type="InParanoid" id="A0A674N6L6"/>
<dbReference type="GO" id="GO:0019789">
    <property type="term" value="F:SUMO transferase activity"/>
    <property type="evidence" value="ECO:0007669"/>
    <property type="project" value="InterPro"/>
</dbReference>
<reference evidence="10" key="3">
    <citation type="submission" date="2025-09" db="UniProtKB">
        <authorList>
            <consortium name="Ensembl"/>
        </authorList>
    </citation>
    <scope>IDENTIFICATION</scope>
</reference>
<feature type="domain" description="RING-type" evidence="9">
    <location>
        <begin position="18"/>
        <end position="57"/>
    </location>
</feature>
<dbReference type="GO" id="GO:0000795">
    <property type="term" value="C:synaptonemal complex"/>
    <property type="evidence" value="ECO:0007669"/>
    <property type="project" value="InterPro"/>
</dbReference>
<dbReference type="Proteomes" id="UP000005226">
    <property type="component" value="Chromosome 14"/>
</dbReference>
<keyword evidence="4" id="KW-0469">Meiosis</keyword>
<dbReference type="GO" id="GO:0007129">
    <property type="term" value="P:homologous chromosome pairing at meiosis"/>
    <property type="evidence" value="ECO:0007669"/>
    <property type="project" value="TreeGrafter"/>
</dbReference>
<dbReference type="SUPFAM" id="SSF57850">
    <property type="entry name" value="RING/U-box"/>
    <property type="match status" value="1"/>
</dbReference>
<dbReference type="GO" id="GO:0016925">
    <property type="term" value="P:protein sumoylation"/>
    <property type="evidence" value="ECO:0007669"/>
    <property type="project" value="TreeGrafter"/>
</dbReference>
<gene>
    <name evidence="10" type="primary">rnf212</name>
</gene>